<evidence type="ECO:0000313" key="10">
    <source>
        <dbReference type="Proteomes" id="UP000501926"/>
    </source>
</evidence>
<feature type="binding site" evidence="3">
    <location>
        <position position="198"/>
    </location>
    <ligand>
        <name>S-adenosyl-L-methionine</name>
        <dbReference type="ChEBI" id="CHEBI:59789"/>
    </ligand>
</feature>
<dbReference type="GO" id="GO:0032259">
    <property type="term" value="P:methylation"/>
    <property type="evidence" value="ECO:0007669"/>
    <property type="project" value="UniProtKB-KW"/>
</dbReference>
<reference evidence="8" key="4">
    <citation type="submission" date="2017-10" db="EMBL/GenBank/DDBJ databases">
        <authorList>
            <person name="Banno H."/>
            <person name="Chua N.-H."/>
        </authorList>
    </citation>
    <scope>NUCLEOTIDE SEQUENCE [LARGE SCALE GENOMIC DNA]</scope>
    <source>
        <strain evidence="8">Kuenenia_mbr1_ru-nijmegen</strain>
    </source>
</reference>
<dbReference type="NCBIfam" id="TIGR00740">
    <property type="entry name" value="carboxy-S-adenosyl-L-methionine synthase CmoA"/>
    <property type="match status" value="1"/>
</dbReference>
<dbReference type="CDD" id="cd02440">
    <property type="entry name" value="AdoMet_MTases"/>
    <property type="match status" value="1"/>
</dbReference>
<dbReference type="Proteomes" id="UP000501926">
    <property type="component" value="Chromosome"/>
</dbReference>
<reference evidence="6" key="2">
    <citation type="submission" date="2006-01" db="EMBL/GenBank/DDBJ databases">
        <authorList>
            <person name="Genoscope"/>
        </authorList>
    </citation>
    <scope>NUCLEOTIDE SEQUENCE</scope>
</reference>
<organism evidence="6">
    <name type="scientific">Kuenenia stuttgartiensis</name>
    <dbReference type="NCBI Taxonomy" id="174633"/>
    <lineage>
        <taxon>Bacteria</taxon>
        <taxon>Pseudomonadati</taxon>
        <taxon>Planctomycetota</taxon>
        <taxon>Candidatus Brocadiia</taxon>
        <taxon>Candidatus Brocadiales</taxon>
        <taxon>Candidatus Brocadiaceae</taxon>
        <taxon>Candidatus Kuenenia</taxon>
    </lineage>
</organism>
<evidence type="ECO:0000313" key="9">
    <source>
        <dbReference type="Proteomes" id="UP000221734"/>
    </source>
</evidence>
<dbReference type="EMBL" id="CP049055">
    <property type="protein sequence ID" value="QII13175.1"/>
    <property type="molecule type" value="Genomic_DNA"/>
</dbReference>
<comment type="function">
    <text evidence="3">Catalyzes the conversion of S-adenosyl-L-methionine (SAM) to carboxy-S-adenosyl-L-methionine (Cx-SAM).</text>
</comment>
<reference evidence="6" key="1">
    <citation type="journal article" date="2006" name="Nature">
        <title>Deciphering the evolution and metabolism of an anammox bacterium from a community genome.</title>
        <authorList>
            <person name="Strous M."/>
            <person name="Pelletier E."/>
            <person name="Mangenot S."/>
            <person name="Rattei T."/>
            <person name="Lehner A."/>
            <person name="Taylor M.W."/>
            <person name="Horn M."/>
            <person name="Daims H."/>
            <person name="Bartol-Mavel D."/>
            <person name="Wincker P."/>
            <person name="Barbe V."/>
            <person name="Fonknechten N."/>
            <person name="Vallenet D."/>
            <person name="Segurens B."/>
            <person name="Schenowitz-Truong C."/>
            <person name="Medigue C."/>
            <person name="Collingro A."/>
            <person name="Snel B."/>
            <person name="Dutilh B.E."/>
            <person name="OpDenCamp H.J.M."/>
            <person name="vanDerDrift C."/>
            <person name="Cirpus I."/>
            <person name="vanDePas-Schoonen K.T."/>
            <person name="Harhangi H.R."/>
            <person name="vanNiftrik L."/>
            <person name="Schmid M."/>
            <person name="Keltjens J."/>
            <person name="vanDeVossenberg J."/>
            <person name="Kartal B."/>
            <person name="Meier H."/>
            <person name="Frishman D."/>
            <person name="Huynen M.A."/>
            <person name="Mewes H."/>
            <person name="Weissenbach J."/>
            <person name="Jetten M.S.M."/>
            <person name="Wagner M."/>
            <person name="LePaslier D."/>
        </authorList>
    </citation>
    <scope>NUCLEOTIDE SEQUENCE</scope>
</reference>
<dbReference type="HAMAP" id="MF_01589">
    <property type="entry name" value="Cx_SAM_synthase"/>
    <property type="match status" value="1"/>
</dbReference>
<reference evidence="7 10" key="5">
    <citation type="submission" date="2020-02" db="EMBL/GenBank/DDBJ databases">
        <title>Newly sequenced genome of strain CSTR1 showed variability in Candidatus Kuenenia stuttgartiensis genomes.</title>
        <authorList>
            <person name="Ding C."/>
            <person name="Adrian L."/>
        </authorList>
    </citation>
    <scope>NUCLEOTIDE SEQUENCE [LARGE SCALE GENOMIC DNA]</scope>
    <source>
        <strain evidence="7 10">CSTR1</strain>
    </source>
</reference>
<evidence type="ECO:0000259" key="5">
    <source>
        <dbReference type="Pfam" id="PF13649"/>
    </source>
</evidence>
<proteinExistence type="inferred from homology"/>
<protein>
    <recommendedName>
        <fullName evidence="3">Carboxy-S-adenosyl-L-methionine synthase</fullName>
        <shortName evidence="3">Cx-SAM synthase</shortName>
        <ecNumber evidence="3">2.1.3.-</ecNumber>
    </recommendedName>
</protein>
<dbReference type="GO" id="GO:0008168">
    <property type="term" value="F:methyltransferase activity"/>
    <property type="evidence" value="ECO:0007669"/>
    <property type="project" value="UniProtKB-KW"/>
</dbReference>
<dbReference type="SUPFAM" id="SSF53335">
    <property type="entry name" value="S-adenosyl-L-methionine-dependent methyltransferases"/>
    <property type="match status" value="1"/>
</dbReference>
<keyword evidence="1 3" id="KW-0808">Transferase</keyword>
<name>Q1Q625_KUEST</name>
<dbReference type="PIRSF" id="PIRSF006325">
    <property type="entry name" value="MeTrfase_bac"/>
    <property type="match status" value="1"/>
</dbReference>
<dbReference type="EMBL" id="CT573071">
    <property type="protein sequence ID" value="CAJ73027.1"/>
    <property type="molecule type" value="Genomic_DNA"/>
</dbReference>
<dbReference type="InterPro" id="IPR029063">
    <property type="entry name" value="SAM-dependent_MTases_sf"/>
</dbReference>
<gene>
    <name evidence="3 7" type="primary">cmoA</name>
    <name evidence="7" type="ORF">KsCSTR_37960</name>
    <name evidence="8" type="ORF">KSMBR1_3281</name>
    <name evidence="6" type="ORF">kuste2282</name>
</gene>
<dbReference type="PANTHER" id="PTHR43861">
    <property type="entry name" value="TRANS-ACONITATE 2-METHYLTRANSFERASE-RELATED"/>
    <property type="match status" value="1"/>
</dbReference>
<dbReference type="EC" id="2.1.3.-" evidence="3"/>
<evidence type="ECO:0000256" key="2">
    <source>
        <dbReference type="ARBA" id="ARBA00022691"/>
    </source>
</evidence>
<evidence type="ECO:0000256" key="1">
    <source>
        <dbReference type="ARBA" id="ARBA00022679"/>
    </source>
</evidence>
<dbReference type="RefSeq" id="WP_099326296.1">
    <property type="nucleotide sequence ID" value="NZ_CP049055.1"/>
</dbReference>
<dbReference type="Proteomes" id="UP000221734">
    <property type="component" value="Chromosome Kuenenia_stuttgartiensis_MBR1"/>
</dbReference>
<dbReference type="PANTHER" id="PTHR43861:SF2">
    <property type="entry name" value="CARBOXY-S-ADENOSYL-L-METHIONINE SYNTHASE"/>
    <property type="match status" value="1"/>
</dbReference>
<evidence type="ECO:0000313" key="8">
    <source>
        <dbReference type="EMBL" id="SOH05758.1"/>
    </source>
</evidence>
<evidence type="ECO:0000256" key="4">
    <source>
        <dbReference type="PIRSR" id="PIRSR006325-1"/>
    </source>
</evidence>
<feature type="binding site" evidence="3 4">
    <location>
        <begin position="63"/>
        <end position="65"/>
    </location>
    <ligand>
        <name>S-adenosyl-L-methionine</name>
        <dbReference type="ChEBI" id="CHEBI:59789"/>
    </ligand>
</feature>
<comment type="caution">
    <text evidence="3">Lacks conserved residue(s) required for the propagation of feature annotation.</text>
</comment>
<feature type="binding site" evidence="3">
    <location>
        <begin position="115"/>
        <end position="116"/>
    </location>
    <ligand>
        <name>S-adenosyl-L-methionine</name>
        <dbReference type="ChEBI" id="CHEBI:59789"/>
    </ligand>
</feature>
<comment type="similarity">
    <text evidence="3">Belongs to the class I-like SAM-binding methyltransferase superfamily. Cx-SAM synthase family.</text>
</comment>
<dbReference type="GO" id="GO:0002098">
    <property type="term" value="P:tRNA wobble uridine modification"/>
    <property type="evidence" value="ECO:0007669"/>
    <property type="project" value="InterPro"/>
</dbReference>
<dbReference type="GO" id="GO:0016743">
    <property type="term" value="F:carboxyl- or carbamoyltransferase activity"/>
    <property type="evidence" value="ECO:0007669"/>
    <property type="project" value="UniProtKB-UniRule"/>
</dbReference>
<dbReference type="Pfam" id="PF13649">
    <property type="entry name" value="Methyltransf_25"/>
    <property type="match status" value="1"/>
</dbReference>
<dbReference type="AlphaFoldDB" id="Q1Q625"/>
<keyword evidence="9" id="KW-1185">Reference proteome</keyword>
<dbReference type="OrthoDB" id="9779941at2"/>
<dbReference type="InterPro" id="IPR041698">
    <property type="entry name" value="Methyltransf_25"/>
</dbReference>
<dbReference type="InterPro" id="IPR005271">
    <property type="entry name" value="CmoA"/>
</dbReference>
<keyword evidence="6" id="KW-0489">Methyltransferase</keyword>
<dbReference type="GO" id="GO:1904047">
    <property type="term" value="F:S-adenosyl-L-methionine binding"/>
    <property type="evidence" value="ECO:0007669"/>
    <property type="project" value="UniProtKB-UniRule"/>
</dbReference>
<keyword evidence="2 3" id="KW-0949">S-adenosyl-L-methionine</keyword>
<accession>Q1Q625</accession>
<evidence type="ECO:0000313" key="6">
    <source>
        <dbReference type="EMBL" id="CAJ73027.1"/>
    </source>
</evidence>
<feature type="binding site" evidence="3 4">
    <location>
        <position position="38"/>
    </location>
    <ligand>
        <name>S-adenosyl-L-methionine</name>
        <dbReference type="ChEBI" id="CHEBI:59789"/>
    </ligand>
</feature>
<evidence type="ECO:0000313" key="7">
    <source>
        <dbReference type="EMBL" id="QII13175.1"/>
    </source>
</evidence>
<dbReference type="EMBL" id="LT934425">
    <property type="protein sequence ID" value="SOH05758.1"/>
    <property type="molecule type" value="Genomic_DNA"/>
</dbReference>
<evidence type="ECO:0000256" key="3">
    <source>
        <dbReference type="HAMAP-Rule" id="MF_01589"/>
    </source>
</evidence>
<comment type="catalytic activity">
    <reaction evidence="3">
        <text>prephenate + S-adenosyl-L-methionine = carboxy-S-adenosyl-L-methionine + 3-phenylpyruvate + H2O</text>
        <dbReference type="Rhea" id="RHEA:51692"/>
        <dbReference type="ChEBI" id="CHEBI:15377"/>
        <dbReference type="ChEBI" id="CHEBI:18005"/>
        <dbReference type="ChEBI" id="CHEBI:29934"/>
        <dbReference type="ChEBI" id="CHEBI:59789"/>
        <dbReference type="ChEBI" id="CHEBI:134278"/>
    </reaction>
</comment>
<dbReference type="KEGG" id="kst:KSMBR1_3281"/>
<sequence length="241" mass="27731">MSKDEIFKDNVPAVADFVFGEKVASVFDDMLERSIPFYQEIQRMIVEMAVDFAVEGTNVYDLGCSTGTTLINIGENISRKVKFIGIDSSQDMLARCKQTLSKRRFAGEYELICSDLNHGVAVENASVVLMVLTLQFIRPLKRDKVISDIVRGLNENGCLILVEKVLGEDSLFNRLFIKYYYDMKKRNGYSELEISQKREALENVLIPYKLLENRELLLKEGFRYCDVFFKWYNFCGMVAVK</sequence>
<reference evidence="9" key="3">
    <citation type="submission" date="2017-10" db="EMBL/GenBank/DDBJ databases">
        <authorList>
            <person name="Frank J."/>
        </authorList>
    </citation>
    <scope>NUCLEOTIDE SEQUENCE [LARGE SCALE GENOMIC DNA]</scope>
</reference>
<dbReference type="Gene3D" id="3.40.50.150">
    <property type="entry name" value="Vaccinia Virus protein VP39"/>
    <property type="match status" value="1"/>
</dbReference>
<feature type="domain" description="Methyltransferase" evidence="5">
    <location>
        <begin position="59"/>
        <end position="157"/>
    </location>
</feature>